<evidence type="ECO:0000259" key="10">
    <source>
        <dbReference type="Pfam" id="PF13145"/>
    </source>
</evidence>
<dbReference type="PANTHER" id="PTHR47529:SF1">
    <property type="entry name" value="PERIPLASMIC CHAPERONE PPID"/>
    <property type="match status" value="1"/>
</dbReference>
<gene>
    <name evidence="11" type="primary">ppiD</name>
    <name evidence="11" type="ORF">POI8812_01630</name>
</gene>
<dbReference type="InterPro" id="IPR000297">
    <property type="entry name" value="PPIase_PpiC"/>
</dbReference>
<dbReference type="Pfam" id="PF13624">
    <property type="entry name" value="SurA_N_3"/>
    <property type="match status" value="1"/>
</dbReference>
<keyword evidence="11" id="KW-0413">Isomerase</keyword>
<evidence type="ECO:0000256" key="7">
    <source>
        <dbReference type="ARBA" id="ARBA00038408"/>
    </source>
</evidence>
<dbReference type="SUPFAM" id="SSF109998">
    <property type="entry name" value="Triger factor/SurA peptide-binding domain-like"/>
    <property type="match status" value="1"/>
</dbReference>
<comment type="similarity">
    <text evidence="7">Belongs to the PpiD chaperone family.</text>
</comment>
<feature type="coiled-coil region" evidence="8">
    <location>
        <begin position="361"/>
        <end position="388"/>
    </location>
</feature>
<evidence type="ECO:0000256" key="6">
    <source>
        <dbReference type="ARBA" id="ARBA00023186"/>
    </source>
</evidence>
<keyword evidence="3 9" id="KW-0812">Transmembrane</keyword>
<dbReference type="SUPFAM" id="SSF54534">
    <property type="entry name" value="FKBP-like"/>
    <property type="match status" value="1"/>
</dbReference>
<dbReference type="EC" id="5.2.1.8" evidence="11"/>
<evidence type="ECO:0000313" key="11">
    <source>
        <dbReference type="EMBL" id="SPF29322.1"/>
    </source>
</evidence>
<dbReference type="GO" id="GO:0003755">
    <property type="term" value="F:peptidyl-prolyl cis-trans isomerase activity"/>
    <property type="evidence" value="ECO:0007669"/>
    <property type="project" value="UniProtKB-EC"/>
</dbReference>
<keyword evidence="8" id="KW-0175">Coiled coil</keyword>
<dbReference type="Pfam" id="PF13145">
    <property type="entry name" value="Rotamase_2"/>
    <property type="match status" value="1"/>
</dbReference>
<dbReference type="RefSeq" id="WP_108782032.1">
    <property type="nucleotide sequence ID" value="NZ_OMKW01000002.1"/>
</dbReference>
<dbReference type="InterPro" id="IPR052029">
    <property type="entry name" value="PpiD_chaperone"/>
</dbReference>
<keyword evidence="6" id="KW-0143">Chaperone</keyword>
<evidence type="ECO:0000256" key="8">
    <source>
        <dbReference type="SAM" id="Coils"/>
    </source>
</evidence>
<keyword evidence="2" id="KW-1003">Cell membrane</keyword>
<evidence type="ECO:0000256" key="9">
    <source>
        <dbReference type="SAM" id="Phobius"/>
    </source>
</evidence>
<dbReference type="EMBL" id="OMKW01000002">
    <property type="protein sequence ID" value="SPF29322.1"/>
    <property type="molecule type" value="Genomic_DNA"/>
</dbReference>
<proteinExistence type="inferred from homology"/>
<keyword evidence="12" id="KW-1185">Reference proteome</keyword>
<keyword evidence="4 9" id="KW-1133">Transmembrane helix</keyword>
<organism evidence="11 12">
    <name type="scientific">Pontivivens insulae</name>
    <dbReference type="NCBI Taxonomy" id="1639689"/>
    <lineage>
        <taxon>Bacteria</taxon>
        <taxon>Pseudomonadati</taxon>
        <taxon>Pseudomonadota</taxon>
        <taxon>Alphaproteobacteria</taxon>
        <taxon>Rhodobacterales</taxon>
        <taxon>Paracoccaceae</taxon>
        <taxon>Pontivivens</taxon>
    </lineage>
</organism>
<evidence type="ECO:0000256" key="4">
    <source>
        <dbReference type="ARBA" id="ARBA00022989"/>
    </source>
</evidence>
<dbReference type="InterPro" id="IPR027304">
    <property type="entry name" value="Trigger_fact/SurA_dom_sf"/>
</dbReference>
<accession>A0A2R8AAQ9</accession>
<evidence type="ECO:0000313" key="12">
    <source>
        <dbReference type="Proteomes" id="UP000244932"/>
    </source>
</evidence>
<dbReference type="GO" id="GO:0005886">
    <property type="term" value="C:plasma membrane"/>
    <property type="evidence" value="ECO:0007669"/>
    <property type="project" value="UniProtKB-SubCell"/>
</dbReference>
<evidence type="ECO:0000256" key="1">
    <source>
        <dbReference type="ARBA" id="ARBA00004401"/>
    </source>
</evidence>
<keyword evidence="5 9" id="KW-0472">Membrane</keyword>
<dbReference type="OrthoDB" id="9768393at2"/>
<evidence type="ECO:0000256" key="3">
    <source>
        <dbReference type="ARBA" id="ARBA00022692"/>
    </source>
</evidence>
<dbReference type="Proteomes" id="UP000244932">
    <property type="component" value="Unassembled WGS sequence"/>
</dbReference>
<evidence type="ECO:0000256" key="2">
    <source>
        <dbReference type="ARBA" id="ARBA00022475"/>
    </source>
</evidence>
<dbReference type="PANTHER" id="PTHR47529">
    <property type="entry name" value="PEPTIDYL-PROLYL CIS-TRANS ISOMERASE D"/>
    <property type="match status" value="1"/>
</dbReference>
<reference evidence="11 12" key="1">
    <citation type="submission" date="2018-03" db="EMBL/GenBank/DDBJ databases">
        <authorList>
            <person name="Keele B.F."/>
        </authorList>
    </citation>
    <scope>NUCLEOTIDE SEQUENCE [LARGE SCALE GENOMIC DNA]</scope>
    <source>
        <strain evidence="11 12">CeCT 8812</strain>
    </source>
</reference>
<sequence length="616" mass="66700">MLSSMRSKKSGIFGWIIIILLIIGLGAFGFTDLLQGGSSNRVARVGDAEVTAQEYSVALQNRLGTIQQQFGVRLDPLLVQSQGVDRQITSELLRTAALEDEASRLGLSMPDNVVAREIASTPGLRNADGEVDIAAYEFFLGQRGLTPASYEALMRDQITVGTLSAALTSGAQLPPTYAHTTMRYLGEERSIDWVIVPADPLALDDPGDAVLEQHLEAFAERFETDEQRVVTYATLSPAMIADTLDYEDDFLRGLFEDNIEDYQTPERRILDRLSFGTPELAEEAKARIDAGEITLVGLAEERGLSQNDISLGLTEQSELPSSARDAVFALDGPGTVGPFDTDLGPAIYTVNAILPALSQGFEDVREELRAAEALAEAQQLVLDEATNAEILIAGGAQPEDIAAETSYELETATLTLSDRPAVLANEAFASELGEDRDQVETDALEFFHVRVDEIIPPALPALADIRDEVLQDWRDSEALTIARTQADALIAEIEEGITLSALAERDGLVLQSDDGITRDGTAGLLPEESRDALFELEIGSPIKADDEAGAVIAVLTAITEFDVDSDEGRDLQTILDAQVGADYQQDLVGYFSNAIAEEQGFTVNQQLIDYIVQNTR</sequence>
<protein>
    <submittedName>
        <fullName evidence="11">Peptidyl-prolyl cis-trans isomerase D</fullName>
        <ecNumber evidence="11">5.2.1.8</ecNumber>
    </submittedName>
</protein>
<dbReference type="AlphaFoldDB" id="A0A2R8AAQ9"/>
<feature type="transmembrane region" description="Helical" evidence="9">
    <location>
        <begin position="12"/>
        <end position="31"/>
    </location>
</feature>
<name>A0A2R8AAQ9_9RHOB</name>
<feature type="domain" description="PpiC" evidence="10">
    <location>
        <begin position="251"/>
        <end position="366"/>
    </location>
</feature>
<comment type="subcellular location">
    <subcellularLocation>
        <location evidence="1">Cell membrane</location>
        <topology evidence="1">Single-pass type II membrane protein</topology>
    </subcellularLocation>
</comment>
<evidence type="ECO:0000256" key="5">
    <source>
        <dbReference type="ARBA" id="ARBA00023136"/>
    </source>
</evidence>